<evidence type="ECO:0008006" key="3">
    <source>
        <dbReference type="Google" id="ProtNLM"/>
    </source>
</evidence>
<dbReference type="EMBL" id="BSNX01000029">
    <property type="protein sequence ID" value="GLQ73164.1"/>
    <property type="molecule type" value="Genomic_DNA"/>
</dbReference>
<reference evidence="2" key="1">
    <citation type="journal article" date="2019" name="Int. J. Syst. Evol. Microbiol.">
        <title>The Global Catalogue of Microorganisms (GCM) 10K type strain sequencing project: providing services to taxonomists for standard genome sequencing and annotation.</title>
        <authorList>
            <consortium name="The Broad Institute Genomics Platform"/>
            <consortium name="The Broad Institute Genome Sequencing Center for Infectious Disease"/>
            <person name="Wu L."/>
            <person name="Ma J."/>
        </authorList>
    </citation>
    <scope>NUCLEOTIDE SEQUENCE [LARGE SCALE GENOMIC DNA]</scope>
    <source>
        <strain evidence="2">NBRC 15640</strain>
    </source>
</reference>
<keyword evidence="2" id="KW-1185">Reference proteome</keyword>
<evidence type="ECO:0000313" key="2">
    <source>
        <dbReference type="Proteomes" id="UP001156690"/>
    </source>
</evidence>
<dbReference type="Gene3D" id="3.40.50.300">
    <property type="entry name" value="P-loop containing nucleotide triphosphate hydrolases"/>
    <property type="match status" value="1"/>
</dbReference>
<sequence>MEPNVAMRKYIALDRQFSPVIENHKDSEELDISLSLGIKKAHNWKSLLSEYRTVILAEAGAGKTVELKEMASKLSIEGKLSFFIRIEDIDRNFDDAFEIGDEGEFEDWLNSNDEAWFFLDSVDEAKLAHPRAFEKAIKRFAKGIGKGAKRAHIYISSRPYSWRAKSDKALVDAHLFYPFTGNQEEVDGKDKHPKSALNVYGLRPIDRSMIQTYCSESGVKNVGDLLDEVERLGLWNLAERPFDLDIIITKWLDDQSLDGRLNLLQHSIDVRLSERHNDARKPLNLDKAREGAQRLAAAVILTGNVGINVPDAEKVKQGIEADIILYDWDREDVKSLLECGLFNDIIYGAVRFRHRDIRELLAAQFFSSLLKEEGLRSQIESYFVREVFGEMIRPSSFGHQVK</sequence>
<dbReference type="AlphaFoldDB" id="A0AAV5NRI9"/>
<dbReference type="InterPro" id="IPR027417">
    <property type="entry name" value="P-loop_NTPase"/>
</dbReference>
<dbReference type="RefSeq" id="WP_224055870.1">
    <property type="nucleotide sequence ID" value="NZ_AP025145.1"/>
</dbReference>
<evidence type="ECO:0000313" key="1">
    <source>
        <dbReference type="EMBL" id="GLQ73164.1"/>
    </source>
</evidence>
<gene>
    <name evidence="1" type="ORF">GCM10007932_25240</name>
</gene>
<accession>A0AAV5NRI9</accession>
<name>A0AAV5NRI9_9VIBR</name>
<protein>
    <recommendedName>
        <fullName evidence="3">ATP-binding protein</fullName>
    </recommendedName>
</protein>
<dbReference type="Proteomes" id="UP001156690">
    <property type="component" value="Unassembled WGS sequence"/>
</dbReference>
<organism evidence="1 2">
    <name type="scientific">Vibrio penaeicida</name>
    <dbReference type="NCBI Taxonomy" id="104609"/>
    <lineage>
        <taxon>Bacteria</taxon>
        <taxon>Pseudomonadati</taxon>
        <taxon>Pseudomonadota</taxon>
        <taxon>Gammaproteobacteria</taxon>
        <taxon>Vibrionales</taxon>
        <taxon>Vibrionaceae</taxon>
        <taxon>Vibrio</taxon>
    </lineage>
</organism>
<comment type="caution">
    <text evidence="1">The sequence shown here is derived from an EMBL/GenBank/DDBJ whole genome shotgun (WGS) entry which is preliminary data.</text>
</comment>
<proteinExistence type="predicted"/>